<reference evidence="1" key="1">
    <citation type="journal article" date="2014" name="Front. Microbiol.">
        <title>High frequency of phylogenetically diverse reductive dehalogenase-homologous genes in deep subseafloor sedimentary metagenomes.</title>
        <authorList>
            <person name="Kawai M."/>
            <person name="Futagami T."/>
            <person name="Toyoda A."/>
            <person name="Takaki Y."/>
            <person name="Nishi S."/>
            <person name="Hori S."/>
            <person name="Arai W."/>
            <person name="Tsubouchi T."/>
            <person name="Morono Y."/>
            <person name="Uchiyama I."/>
            <person name="Ito T."/>
            <person name="Fujiyama A."/>
            <person name="Inagaki F."/>
            <person name="Takami H."/>
        </authorList>
    </citation>
    <scope>NUCLEOTIDE SEQUENCE</scope>
    <source>
        <strain evidence="1">Expedition CK06-06</strain>
    </source>
</reference>
<dbReference type="AlphaFoldDB" id="X0U7J4"/>
<sequence length="203" mass="21825">MPIPSRFVGESNAYDIQNNKIYMGDLLWSWDVGLDLSDFTLGGTTIPTIAPDGQIDLFDNIGAGGVSQCGRIINNTMGLFYAVLHFKFTKQAGDNSTSVPFAAQVGLGALVVTGMGFWAGNLTPTASRISYRTTAYGGNLLDTSMGTPVIGQEYTVDLILTPKEYILLVDNVRLHSILNSNIGTAPPNITPFGQLMTANKRIE</sequence>
<organism evidence="1">
    <name type="scientific">marine sediment metagenome</name>
    <dbReference type="NCBI Taxonomy" id="412755"/>
    <lineage>
        <taxon>unclassified sequences</taxon>
        <taxon>metagenomes</taxon>
        <taxon>ecological metagenomes</taxon>
    </lineage>
</organism>
<comment type="caution">
    <text evidence="1">The sequence shown here is derived from an EMBL/GenBank/DDBJ whole genome shotgun (WGS) entry which is preliminary data.</text>
</comment>
<accession>X0U7J4</accession>
<name>X0U7J4_9ZZZZ</name>
<protein>
    <submittedName>
        <fullName evidence="1">Uncharacterized protein</fullName>
    </submittedName>
</protein>
<feature type="non-terminal residue" evidence="1">
    <location>
        <position position="203"/>
    </location>
</feature>
<evidence type="ECO:0000313" key="1">
    <source>
        <dbReference type="EMBL" id="GAG01505.1"/>
    </source>
</evidence>
<dbReference type="EMBL" id="BARS01022560">
    <property type="protein sequence ID" value="GAG01505.1"/>
    <property type="molecule type" value="Genomic_DNA"/>
</dbReference>
<gene>
    <name evidence="1" type="ORF">S01H1_36056</name>
</gene>
<proteinExistence type="predicted"/>